<keyword evidence="3" id="KW-0479">Metal-binding</keyword>
<keyword evidence="5 8" id="KW-0378">Hydrolase</keyword>
<dbReference type="Pfam" id="PF07519">
    <property type="entry name" value="Tannase"/>
    <property type="match status" value="1"/>
</dbReference>
<evidence type="ECO:0000256" key="3">
    <source>
        <dbReference type="ARBA" id="ARBA00022723"/>
    </source>
</evidence>
<evidence type="ECO:0000256" key="1">
    <source>
        <dbReference type="ARBA" id="ARBA00006249"/>
    </source>
</evidence>
<evidence type="ECO:0000256" key="6">
    <source>
        <dbReference type="ARBA" id="ARBA00022837"/>
    </source>
</evidence>
<dbReference type="OrthoDB" id="3039123at2759"/>
<evidence type="ECO:0000256" key="7">
    <source>
        <dbReference type="ARBA" id="ARBA00023157"/>
    </source>
</evidence>
<evidence type="ECO:0000256" key="4">
    <source>
        <dbReference type="ARBA" id="ARBA00022729"/>
    </source>
</evidence>
<accession>A0A6A5JZS8</accession>
<reference evidence="9" key="1">
    <citation type="submission" date="2020-01" db="EMBL/GenBank/DDBJ databases">
        <authorList>
            <consortium name="DOE Joint Genome Institute"/>
            <person name="Haridas S."/>
            <person name="Albert R."/>
            <person name="Binder M."/>
            <person name="Bloem J."/>
            <person name="Labutti K."/>
            <person name="Salamov A."/>
            <person name="Andreopoulos B."/>
            <person name="Baker S.E."/>
            <person name="Barry K."/>
            <person name="Bills G."/>
            <person name="Bluhm B.H."/>
            <person name="Cannon C."/>
            <person name="Castanera R."/>
            <person name="Culley D.E."/>
            <person name="Daum C."/>
            <person name="Ezra D."/>
            <person name="Gonzalez J.B."/>
            <person name="Henrissat B."/>
            <person name="Kuo A."/>
            <person name="Liang C."/>
            <person name="Lipzen A."/>
            <person name="Lutzoni F."/>
            <person name="Magnuson J."/>
            <person name="Mondo S."/>
            <person name="Nolan M."/>
            <person name="Ohm R."/>
            <person name="Pangilinan J."/>
            <person name="Park H.-J."/>
            <person name="Ramirez L."/>
            <person name="Alfaro M."/>
            <person name="Sun H."/>
            <person name="Tritt A."/>
            <person name="Yoshinaga Y."/>
            <person name="Zwiers L.-H."/>
            <person name="Turgeon B.G."/>
            <person name="Goodwin S.B."/>
            <person name="Spatafora J.W."/>
            <person name="Crous P.W."/>
            <person name="Grigoriev I.V."/>
        </authorList>
    </citation>
    <scope>NUCLEOTIDE SEQUENCE</scope>
    <source>
        <strain evidence="9">P77</strain>
    </source>
</reference>
<dbReference type="InterPro" id="IPR029058">
    <property type="entry name" value="AB_hydrolase_fold"/>
</dbReference>
<evidence type="ECO:0000313" key="9">
    <source>
        <dbReference type="EMBL" id="KAF1829861.1"/>
    </source>
</evidence>
<dbReference type="InterPro" id="IPR011118">
    <property type="entry name" value="Tannase/feruloyl_esterase"/>
</dbReference>
<comment type="similarity">
    <text evidence="1 8">Belongs to the tannase family.</text>
</comment>
<keyword evidence="7" id="KW-1015">Disulfide bond</keyword>
<dbReference type="GO" id="GO:0046872">
    <property type="term" value="F:metal ion binding"/>
    <property type="evidence" value="ECO:0007669"/>
    <property type="project" value="UniProtKB-KW"/>
</dbReference>
<dbReference type="Gene3D" id="3.40.50.1820">
    <property type="entry name" value="alpha/beta hydrolase"/>
    <property type="match status" value="1"/>
</dbReference>
<dbReference type="PANTHER" id="PTHR33938">
    <property type="entry name" value="FERULOYL ESTERASE B-RELATED"/>
    <property type="match status" value="1"/>
</dbReference>
<evidence type="ECO:0000313" key="10">
    <source>
        <dbReference type="Proteomes" id="UP000800040"/>
    </source>
</evidence>
<evidence type="ECO:0000256" key="5">
    <source>
        <dbReference type="ARBA" id="ARBA00022801"/>
    </source>
</evidence>
<protein>
    <recommendedName>
        <fullName evidence="8">Carboxylic ester hydrolase</fullName>
        <ecNumber evidence="8">3.1.1.-</ecNumber>
    </recommendedName>
</protein>
<keyword evidence="10" id="KW-1185">Reference proteome</keyword>
<keyword evidence="2" id="KW-0719">Serine esterase</keyword>
<name>A0A6A5JZS8_9PLEO</name>
<proteinExistence type="inferred from homology"/>
<keyword evidence="6" id="KW-0106">Calcium</keyword>
<evidence type="ECO:0000256" key="8">
    <source>
        <dbReference type="RuleBase" id="RU361238"/>
    </source>
</evidence>
<gene>
    <name evidence="9" type="ORF">BDW02DRAFT_610208</name>
</gene>
<dbReference type="EMBL" id="ML975421">
    <property type="protein sequence ID" value="KAF1829861.1"/>
    <property type="molecule type" value="Genomic_DNA"/>
</dbReference>
<dbReference type="Proteomes" id="UP000800040">
    <property type="component" value="Unassembled WGS sequence"/>
</dbReference>
<dbReference type="GO" id="GO:0030600">
    <property type="term" value="F:feruloyl esterase activity"/>
    <property type="evidence" value="ECO:0007669"/>
    <property type="project" value="UniProtKB-ARBA"/>
</dbReference>
<dbReference type="AlphaFoldDB" id="A0A6A5JZS8"/>
<dbReference type="SUPFAM" id="SSF53474">
    <property type="entry name" value="alpha/beta-Hydrolases"/>
    <property type="match status" value="1"/>
</dbReference>
<evidence type="ECO:0000256" key="2">
    <source>
        <dbReference type="ARBA" id="ARBA00022487"/>
    </source>
</evidence>
<organism evidence="9 10">
    <name type="scientific">Decorospora gaudefroyi</name>
    <dbReference type="NCBI Taxonomy" id="184978"/>
    <lineage>
        <taxon>Eukaryota</taxon>
        <taxon>Fungi</taxon>
        <taxon>Dikarya</taxon>
        <taxon>Ascomycota</taxon>
        <taxon>Pezizomycotina</taxon>
        <taxon>Dothideomycetes</taxon>
        <taxon>Pleosporomycetidae</taxon>
        <taxon>Pleosporales</taxon>
        <taxon>Pleosporineae</taxon>
        <taxon>Pleosporaceae</taxon>
        <taxon>Decorospora</taxon>
    </lineage>
</organism>
<keyword evidence="4" id="KW-0732">Signal</keyword>
<dbReference type="PANTHER" id="PTHR33938:SF8">
    <property type="entry name" value="CARBOXYLIC ESTER HYDROLASE"/>
    <property type="match status" value="1"/>
</dbReference>
<sequence length="496" mass="55183">MDIVAHLGNHNNIDFCQVNISVTHHHSSSYVHIGIRLPEPQVWNGRLQAGGGGDFATGMFFWDKALQQNWAIACTNGGHNQNSEVASWALNEDRSINWDLLHNFGSRSLVDMIVIGKEIFQQYYRNDGFRTYWRGCSTGGCQGYATAQRYPHLVDGILANAPAIRFTHIVTGGFLPQLLMQMHGTFMSRCEWSYVQQKAIEHCDKLDAALDGILEDPSLCDFDPHSLADGNHTFCCEGQDEAVECTVKMAELAEQMHKGPAWSSDVDVFSGFAYGIDMGAVANITISEDGVRSQSPYGAAASWLKYLVLKDPAFNLTTLDETRYAQLAIQATYEFGGLLDTSTPDLSALREAGTKLFTWHGLDDQIIPVRNTIEYRKQVEGVMGGAEEVNEYYRLFLAPGGKHCNRGRGPVPTDPLQTLVDWVERGVPPRELWAKNVYQEAKNSSATELWIRNLCLWPQKQNYVGGNARDASSWTCTNQNTVSITGDDEPQVALDE</sequence>
<dbReference type="EC" id="3.1.1.-" evidence="8"/>